<dbReference type="Proteomes" id="UP000053424">
    <property type="component" value="Unassembled WGS sequence"/>
</dbReference>
<dbReference type="EMBL" id="KN831790">
    <property type="protein sequence ID" value="KIM38557.1"/>
    <property type="molecule type" value="Genomic_DNA"/>
</dbReference>
<gene>
    <name evidence="2" type="ORF">M413DRAFT_243425</name>
</gene>
<dbReference type="AlphaFoldDB" id="A0A0C2YC34"/>
<organism evidence="2 3">
    <name type="scientific">Hebeloma cylindrosporum</name>
    <dbReference type="NCBI Taxonomy" id="76867"/>
    <lineage>
        <taxon>Eukaryota</taxon>
        <taxon>Fungi</taxon>
        <taxon>Dikarya</taxon>
        <taxon>Basidiomycota</taxon>
        <taxon>Agaricomycotina</taxon>
        <taxon>Agaricomycetes</taxon>
        <taxon>Agaricomycetidae</taxon>
        <taxon>Agaricales</taxon>
        <taxon>Agaricineae</taxon>
        <taxon>Hymenogastraceae</taxon>
        <taxon>Hebeloma</taxon>
    </lineage>
</organism>
<reference evidence="2 3" key="1">
    <citation type="submission" date="2014-04" db="EMBL/GenBank/DDBJ databases">
        <authorList>
            <consortium name="DOE Joint Genome Institute"/>
            <person name="Kuo A."/>
            <person name="Gay G."/>
            <person name="Dore J."/>
            <person name="Kohler A."/>
            <person name="Nagy L.G."/>
            <person name="Floudas D."/>
            <person name="Copeland A."/>
            <person name="Barry K.W."/>
            <person name="Cichocki N."/>
            <person name="Veneault-Fourrey C."/>
            <person name="LaButti K."/>
            <person name="Lindquist E.A."/>
            <person name="Lipzen A."/>
            <person name="Lundell T."/>
            <person name="Morin E."/>
            <person name="Murat C."/>
            <person name="Sun H."/>
            <person name="Tunlid A."/>
            <person name="Henrissat B."/>
            <person name="Grigoriev I.V."/>
            <person name="Hibbett D.S."/>
            <person name="Martin F."/>
            <person name="Nordberg H.P."/>
            <person name="Cantor M.N."/>
            <person name="Hua S.X."/>
        </authorList>
    </citation>
    <scope>NUCLEOTIDE SEQUENCE [LARGE SCALE GENOMIC DNA]</scope>
    <source>
        <strain evidence="3">h7</strain>
    </source>
</reference>
<keyword evidence="1" id="KW-0732">Signal</keyword>
<evidence type="ECO:0000256" key="1">
    <source>
        <dbReference type="SAM" id="SignalP"/>
    </source>
</evidence>
<keyword evidence="3" id="KW-1185">Reference proteome</keyword>
<evidence type="ECO:0000313" key="2">
    <source>
        <dbReference type="EMBL" id="KIM38557.1"/>
    </source>
</evidence>
<accession>A0A0C2YC34</accession>
<feature type="signal peptide" evidence="1">
    <location>
        <begin position="1"/>
        <end position="32"/>
    </location>
</feature>
<feature type="chain" id="PRO_5002174541" evidence="1">
    <location>
        <begin position="33"/>
        <end position="63"/>
    </location>
</feature>
<protein>
    <submittedName>
        <fullName evidence="2">Uncharacterized protein</fullName>
    </submittedName>
</protein>
<proteinExistence type="predicted"/>
<evidence type="ECO:0000313" key="3">
    <source>
        <dbReference type="Proteomes" id="UP000053424"/>
    </source>
</evidence>
<reference evidence="3" key="2">
    <citation type="submission" date="2015-01" db="EMBL/GenBank/DDBJ databases">
        <title>Evolutionary Origins and Diversification of the Mycorrhizal Mutualists.</title>
        <authorList>
            <consortium name="DOE Joint Genome Institute"/>
            <consortium name="Mycorrhizal Genomics Consortium"/>
            <person name="Kohler A."/>
            <person name="Kuo A."/>
            <person name="Nagy L.G."/>
            <person name="Floudas D."/>
            <person name="Copeland A."/>
            <person name="Barry K.W."/>
            <person name="Cichocki N."/>
            <person name="Veneault-Fourrey C."/>
            <person name="LaButti K."/>
            <person name="Lindquist E.A."/>
            <person name="Lipzen A."/>
            <person name="Lundell T."/>
            <person name="Morin E."/>
            <person name="Murat C."/>
            <person name="Riley R."/>
            <person name="Ohm R."/>
            <person name="Sun H."/>
            <person name="Tunlid A."/>
            <person name="Henrissat B."/>
            <person name="Grigoriev I.V."/>
            <person name="Hibbett D.S."/>
            <person name="Martin F."/>
        </authorList>
    </citation>
    <scope>NUCLEOTIDE SEQUENCE [LARGE SCALE GENOMIC DNA]</scope>
    <source>
        <strain evidence="3">h7</strain>
    </source>
</reference>
<dbReference type="HOGENOM" id="CLU_2886028_0_0_1"/>
<sequence>MISIRTGLTTYHHVFLVLLLHLFFFFQVGVSGKPNPLGLRKRAAPENTVVVNDADNYCLVVPK</sequence>
<name>A0A0C2YC34_HEBCY</name>